<sequence>MGVYCCSRNCFLTCDRTIKVIETRRKYMMMIMINSVVLMGWSS</sequence>
<dbReference type="EMBL" id="MK072404">
    <property type="protein sequence ID" value="AYV84328.1"/>
    <property type="molecule type" value="Genomic_DNA"/>
</dbReference>
<reference evidence="1" key="1">
    <citation type="submission" date="2018-10" db="EMBL/GenBank/DDBJ databases">
        <title>Hidden diversity of soil giant viruses.</title>
        <authorList>
            <person name="Schulz F."/>
            <person name="Alteio L."/>
            <person name="Goudeau D."/>
            <person name="Ryan E.M."/>
            <person name="Malmstrom R.R."/>
            <person name="Blanchard J."/>
            <person name="Woyke T."/>
        </authorList>
    </citation>
    <scope>NUCLEOTIDE SEQUENCE</scope>
    <source>
        <strain evidence="1">HYV1</strain>
    </source>
</reference>
<name>A0A3G5AAR6_9VIRU</name>
<accession>A0A3G5AAR6</accession>
<organism evidence="1">
    <name type="scientific">Hyperionvirus sp</name>
    <dbReference type="NCBI Taxonomy" id="2487770"/>
    <lineage>
        <taxon>Viruses</taxon>
        <taxon>Varidnaviria</taxon>
        <taxon>Bamfordvirae</taxon>
        <taxon>Nucleocytoviricota</taxon>
        <taxon>Megaviricetes</taxon>
        <taxon>Imitervirales</taxon>
        <taxon>Mimiviridae</taxon>
        <taxon>Klosneuvirinae</taxon>
    </lineage>
</organism>
<proteinExistence type="predicted"/>
<evidence type="ECO:0000313" key="1">
    <source>
        <dbReference type="EMBL" id="AYV84328.1"/>
    </source>
</evidence>
<gene>
    <name evidence="1" type="ORF">Hyperionvirus22_29</name>
</gene>
<protein>
    <submittedName>
        <fullName evidence="1">Uncharacterized protein</fullName>
    </submittedName>
</protein>